<evidence type="ECO:0000256" key="2">
    <source>
        <dbReference type="SAM" id="MobiDB-lite"/>
    </source>
</evidence>
<feature type="coiled-coil region" evidence="1">
    <location>
        <begin position="818"/>
        <end position="852"/>
    </location>
</feature>
<feature type="region of interest" description="Disordered" evidence="2">
    <location>
        <begin position="944"/>
        <end position="976"/>
    </location>
</feature>
<dbReference type="OrthoDB" id="273634at2759"/>
<dbReference type="Proteomes" id="UP000284403">
    <property type="component" value="Unassembled WGS sequence"/>
</dbReference>
<keyword evidence="1" id="KW-0175">Coiled coil</keyword>
<feature type="coiled-coil region" evidence="1">
    <location>
        <begin position="390"/>
        <end position="431"/>
    </location>
</feature>
<feature type="coiled-coil region" evidence="1">
    <location>
        <begin position="300"/>
        <end position="349"/>
    </location>
</feature>
<sequence>MSSMDAHWRTSLQDDIRSSEAALQRLRGRQAKHEASRKLLAAAFDAPHVSPLGLPPHLPSSQAELADKFICLQSEVKNCMTELETERVVRADGVRDVQRHVSIQVGELKAMFQQLKRENEYLTETVRLLERRLASSAAVAPSGRADVAIAVEAGDAAATAAASAPAGLVKRVEELESTVTRQRRLLEDRQTRLDGVLREMVGVRVDAGIERVRSVARETARDSVEDLLRLRLAAVQGMFNGELQKVMQSSGVTAEVATATERLFHKLEEDLLRRVQEVSTAVEVVSQGSQKHASALGDVERRLTQKLTALEREVEASRREMREGIAQNAQAAEERAAAARLALESAVAERIAEARQGTANREEIVAAVTAAEGRLEQQCAAVRNRLAAALRAHDADAERHHKQVTQLEERLNGLQDATEEVQREVARVDQLAAGAKGEVEKCGQRIREALVAGEEARAVANDFAACAQKAEDAVREGLVRTNVDLQRLTHEHERSTVQVRQLSEKLIAAEAHQAAARAVLDELTNTCQTTVTPLAARLDAVHRTVQEVCLPKLEETSQAVAELQKRQEQLPADISSLAKTNARQFSDLRREISSGMQSVEERVLQAVREAQQESSTAVTGLRTRVDSLKASVKAHDECFAAKNALDTLSGELTERVLAVEGRVDAVARQLREDAKASPAASVPAVTAPPHEETEREMEKLRRLVEDTQRNTASVREDWEQQIRASMQEDVEGVRRLLHRLREDTASQMQKLRAMLGEEAEDRSQRVEAATQGETQRLRTQIDCLREALGPRRLVSAICDDEELLREVAEALRGVFAPCSETADAMARVKQKVQQAEQRLGELDARCDTHARESTQRMEKCESSQRHHADRLAALESQAVTAAEVCRRGREEGFKDCKREVDLLSMQFDERAAALQSASAELELQTRSMLFTLRELKEEQAALRKEVAMRAADPTKDDDDDDVTTMSTTRRRRGSRR</sequence>
<dbReference type="RefSeq" id="XP_029225888.1">
    <property type="nucleotide sequence ID" value="XM_029373973.1"/>
</dbReference>
<dbReference type="GO" id="GO:0016460">
    <property type="term" value="C:myosin II complex"/>
    <property type="evidence" value="ECO:0007669"/>
    <property type="project" value="TreeGrafter"/>
</dbReference>
<dbReference type="Gene3D" id="1.10.287.1490">
    <property type="match status" value="1"/>
</dbReference>
<dbReference type="GO" id="GO:0051015">
    <property type="term" value="F:actin filament binding"/>
    <property type="evidence" value="ECO:0007669"/>
    <property type="project" value="TreeGrafter"/>
</dbReference>
<evidence type="ECO:0000256" key="1">
    <source>
        <dbReference type="SAM" id="Coils"/>
    </source>
</evidence>
<comment type="caution">
    <text evidence="3">The sequence shown here is derived from an EMBL/GenBank/DDBJ whole genome shotgun (WGS) entry which is preliminary data.</text>
</comment>
<dbReference type="AlphaFoldDB" id="A0A3R7M437"/>
<accession>A0A3R7M437</accession>
<feature type="compositionally biased region" description="Low complexity" evidence="2">
    <location>
        <begin position="676"/>
        <end position="688"/>
    </location>
</feature>
<dbReference type="PANTHER" id="PTHR45615">
    <property type="entry name" value="MYOSIN HEAVY CHAIN, NON-MUSCLE"/>
    <property type="match status" value="1"/>
</dbReference>
<feature type="region of interest" description="Disordered" evidence="2">
    <location>
        <begin position="674"/>
        <end position="696"/>
    </location>
</feature>
<dbReference type="GO" id="GO:0000146">
    <property type="term" value="F:microfilament motor activity"/>
    <property type="evidence" value="ECO:0007669"/>
    <property type="project" value="TreeGrafter"/>
</dbReference>
<proteinExistence type="predicted"/>
<dbReference type="PANTHER" id="PTHR45615:SF40">
    <property type="entry name" value="MYOSIN HEAVY CHAIN, NON-MUSCLE"/>
    <property type="match status" value="1"/>
</dbReference>
<organism evidence="3 4">
    <name type="scientific">Trypanosoma conorhini</name>
    <dbReference type="NCBI Taxonomy" id="83891"/>
    <lineage>
        <taxon>Eukaryota</taxon>
        <taxon>Discoba</taxon>
        <taxon>Euglenozoa</taxon>
        <taxon>Kinetoplastea</taxon>
        <taxon>Metakinetoplastina</taxon>
        <taxon>Trypanosomatida</taxon>
        <taxon>Trypanosomatidae</taxon>
        <taxon>Trypanosoma</taxon>
    </lineage>
</organism>
<name>A0A3R7M437_9TRYP</name>
<evidence type="ECO:0000313" key="3">
    <source>
        <dbReference type="EMBL" id="RNF08663.1"/>
    </source>
</evidence>
<dbReference type="GO" id="GO:0005737">
    <property type="term" value="C:cytoplasm"/>
    <property type="evidence" value="ECO:0007669"/>
    <property type="project" value="TreeGrafter"/>
</dbReference>
<dbReference type="GO" id="GO:0032982">
    <property type="term" value="C:myosin filament"/>
    <property type="evidence" value="ECO:0007669"/>
    <property type="project" value="TreeGrafter"/>
</dbReference>
<protein>
    <submittedName>
        <fullName evidence="3">ER to golgi family vesicle transport protein</fullName>
    </submittedName>
</protein>
<dbReference type="EMBL" id="MKKU01000530">
    <property type="protein sequence ID" value="RNF08663.1"/>
    <property type="molecule type" value="Genomic_DNA"/>
</dbReference>
<keyword evidence="4" id="KW-1185">Reference proteome</keyword>
<gene>
    <name evidence="3" type="ORF">Tco025E_07106</name>
</gene>
<evidence type="ECO:0000313" key="4">
    <source>
        <dbReference type="Proteomes" id="UP000284403"/>
    </source>
</evidence>
<dbReference type="GeneID" id="40320717"/>
<reference evidence="3 4" key="1">
    <citation type="journal article" date="2018" name="BMC Genomics">
        <title>Genomic comparison of Trypanosoma conorhini and Trypanosoma rangeli to Trypanosoma cruzi strains of high and low virulence.</title>
        <authorList>
            <person name="Bradwell K.R."/>
            <person name="Koparde V.N."/>
            <person name="Matveyev A.V."/>
            <person name="Serrano M.G."/>
            <person name="Alves J.M."/>
            <person name="Parikh H."/>
            <person name="Huang B."/>
            <person name="Lee V."/>
            <person name="Espinosa-Alvarez O."/>
            <person name="Ortiz P.A."/>
            <person name="Costa-Martins A.G."/>
            <person name="Teixeira M.M."/>
            <person name="Buck G.A."/>
        </authorList>
    </citation>
    <scope>NUCLEOTIDE SEQUENCE [LARGE SCALE GENOMIC DNA]</scope>
    <source>
        <strain evidence="3 4">025E</strain>
    </source>
</reference>